<evidence type="ECO:0000313" key="1">
    <source>
        <dbReference type="EMBL" id="CAD8135730.1"/>
    </source>
</evidence>
<reference evidence="1" key="1">
    <citation type="submission" date="2021-01" db="EMBL/GenBank/DDBJ databases">
        <authorList>
            <consortium name="Genoscope - CEA"/>
            <person name="William W."/>
        </authorList>
    </citation>
    <scope>NUCLEOTIDE SEQUENCE</scope>
</reference>
<evidence type="ECO:0000313" key="2">
    <source>
        <dbReference type="Proteomes" id="UP000689195"/>
    </source>
</evidence>
<dbReference type="EMBL" id="CAJJDO010000004">
    <property type="protein sequence ID" value="CAD8135730.1"/>
    <property type="molecule type" value="Genomic_DNA"/>
</dbReference>
<sequence length="600" mass="71951">MGNNQSQNNQSKLKKKDDLIFLFNNNKKQNVFSKLSLKTLSLLTSFLSIQEYYNILLTSKETYQLFIQTSGCFQIECHRLLNINDNLMISQNWKKIIQSLLFIPIKALPFRESIKSVRQELKQIPILLEHKVAYSGFQKAILYFQNNSTFDNQVLQYKEYQESKQFAIQNQDLVLKVRQGLDVYIQLPSLLMQVYNLHDYIKIYGLYLEIKFCKCNLKQFIQLWNHYKSWISVLEQETDNIIAQFNYIINAAFPLQRLPIYTVRQFMVSQWLRKSDRGEIIVMLREEFRLKMIESRNKNIKFQELRDYVQYLIEISTNQINIHQYGYYNFEYCQEINTLVHLAVDLSPLLTINYQSDESMLIYIFGQYIYDYQIFELLFKFRIEQFKQQIKIHQQASQKFNQILVQKVEDQQSLHNNNLFDNQIQEFNYHLSMQYDVELKIKSLFKQISYSNDNICTISHNKQAESLQASKISLASTNCSSFFQSFIINDQLYHYVKFNQQELFNQIQLFYQRGIAISYYQQEIEPENNNIYDIPELGQYYELTFPQLLQLFSDKIQRSNSIQYFKRQISISIFDQQLNQHQIHTKQLSQTEQLLINILK</sequence>
<organism evidence="1 2">
    <name type="scientific">Paramecium pentaurelia</name>
    <dbReference type="NCBI Taxonomy" id="43138"/>
    <lineage>
        <taxon>Eukaryota</taxon>
        <taxon>Sar</taxon>
        <taxon>Alveolata</taxon>
        <taxon>Ciliophora</taxon>
        <taxon>Intramacronucleata</taxon>
        <taxon>Oligohymenophorea</taxon>
        <taxon>Peniculida</taxon>
        <taxon>Parameciidae</taxon>
        <taxon>Paramecium</taxon>
    </lineage>
</organism>
<name>A0A8S1S8N5_9CILI</name>
<accession>A0A8S1S8N5</accession>
<gene>
    <name evidence="1" type="ORF">PPENT_87.1.T0040393</name>
</gene>
<dbReference type="AlphaFoldDB" id="A0A8S1S8N5"/>
<dbReference type="Proteomes" id="UP000689195">
    <property type="component" value="Unassembled WGS sequence"/>
</dbReference>
<protein>
    <submittedName>
        <fullName evidence="1">Uncharacterized protein</fullName>
    </submittedName>
</protein>
<comment type="caution">
    <text evidence="1">The sequence shown here is derived from an EMBL/GenBank/DDBJ whole genome shotgun (WGS) entry which is preliminary data.</text>
</comment>
<keyword evidence="2" id="KW-1185">Reference proteome</keyword>
<proteinExistence type="predicted"/>